<protein>
    <submittedName>
        <fullName evidence="2">Uncharacterized protein</fullName>
    </submittedName>
</protein>
<organism evidence="2">
    <name type="scientific">Pararge aegeria</name>
    <name type="common">speckled wood butterfly</name>
    <dbReference type="NCBI Taxonomy" id="116150"/>
    <lineage>
        <taxon>Eukaryota</taxon>
        <taxon>Metazoa</taxon>
        <taxon>Ecdysozoa</taxon>
        <taxon>Arthropoda</taxon>
        <taxon>Hexapoda</taxon>
        <taxon>Insecta</taxon>
        <taxon>Pterygota</taxon>
        <taxon>Neoptera</taxon>
        <taxon>Endopterygota</taxon>
        <taxon>Lepidoptera</taxon>
        <taxon>Glossata</taxon>
        <taxon>Ditrysia</taxon>
        <taxon>Papilionoidea</taxon>
        <taxon>Nymphalidae</taxon>
        <taxon>Satyrinae</taxon>
        <taxon>Satyrini</taxon>
        <taxon>Parargina</taxon>
        <taxon>Pararge</taxon>
    </lineage>
</organism>
<evidence type="ECO:0000313" key="2">
    <source>
        <dbReference type="EMBL" id="JAA91827.1"/>
    </source>
</evidence>
<dbReference type="AlphaFoldDB" id="S4PZY4"/>
<feature type="non-terminal residue" evidence="2">
    <location>
        <position position="1"/>
    </location>
</feature>
<dbReference type="EMBL" id="GAIX01000733">
    <property type="protein sequence ID" value="JAA91827.1"/>
    <property type="molecule type" value="Transcribed_RNA"/>
</dbReference>
<proteinExistence type="predicted"/>
<reference evidence="2" key="1">
    <citation type="journal article" date="2013" name="BMC Genomics">
        <title>Unscrambling butterfly oogenesis.</title>
        <authorList>
            <person name="Carter J.M."/>
            <person name="Baker S.C."/>
            <person name="Pink R."/>
            <person name="Carter D.R."/>
            <person name="Collins A."/>
            <person name="Tomlin J."/>
            <person name="Gibbs M."/>
            <person name="Breuker C.J."/>
        </authorList>
    </citation>
    <scope>NUCLEOTIDE SEQUENCE</scope>
    <source>
        <tissue evidence="2">Ovary</tissue>
    </source>
</reference>
<accession>S4PZY4</accession>
<evidence type="ECO:0000256" key="1">
    <source>
        <dbReference type="SAM" id="Phobius"/>
    </source>
</evidence>
<keyword evidence="1" id="KW-0472">Membrane</keyword>
<keyword evidence="1" id="KW-0812">Transmembrane</keyword>
<name>S4PZY4_9NEOP</name>
<sequence length="87" mass="10598">SFDGETIAILKTKLLHFVIFRFKGRNHHLSFSYKETYNTDNLFILFMPLSIGFSIYIILQYSYVIIKNFRFFRFIEPKVRFMFNDTH</sequence>
<keyword evidence="1" id="KW-1133">Transmembrane helix</keyword>
<feature type="transmembrane region" description="Helical" evidence="1">
    <location>
        <begin position="42"/>
        <end position="66"/>
    </location>
</feature>
<reference evidence="2" key="2">
    <citation type="submission" date="2013-05" db="EMBL/GenBank/DDBJ databases">
        <authorList>
            <person name="Carter J.-M."/>
            <person name="Baker S.C."/>
            <person name="Pink R."/>
            <person name="Carter D.R.F."/>
            <person name="Collins A."/>
            <person name="Tomlin J."/>
            <person name="Gibbs M."/>
            <person name="Breuker C.J."/>
        </authorList>
    </citation>
    <scope>NUCLEOTIDE SEQUENCE</scope>
    <source>
        <tissue evidence="2">Ovary</tissue>
    </source>
</reference>